<comment type="subcellular location">
    <subcellularLocation>
        <location evidence="1 8">Cell membrane</location>
        <topology evidence="1 8">Multi-pass membrane protein</topology>
    </subcellularLocation>
</comment>
<feature type="domain" description="ABC transmembrane type-1" evidence="9">
    <location>
        <begin position="80"/>
        <end position="286"/>
    </location>
</feature>
<dbReference type="Gene3D" id="1.10.3720.10">
    <property type="entry name" value="MetI-like"/>
    <property type="match status" value="1"/>
</dbReference>
<dbReference type="CDD" id="cd06261">
    <property type="entry name" value="TM_PBP2"/>
    <property type="match status" value="1"/>
</dbReference>
<keyword evidence="11" id="KW-1185">Reference proteome</keyword>
<keyword evidence="7 8" id="KW-0472">Membrane</keyword>
<dbReference type="PANTHER" id="PTHR42929:SF1">
    <property type="entry name" value="INNER MEMBRANE ABC TRANSPORTER PERMEASE PROTEIN YDCU-RELATED"/>
    <property type="match status" value="1"/>
</dbReference>
<dbReference type="PANTHER" id="PTHR42929">
    <property type="entry name" value="INNER MEMBRANE ABC TRANSPORTER PERMEASE PROTEIN YDCU-RELATED-RELATED"/>
    <property type="match status" value="1"/>
</dbReference>
<evidence type="ECO:0000256" key="3">
    <source>
        <dbReference type="ARBA" id="ARBA00022448"/>
    </source>
</evidence>
<feature type="transmembrane region" description="Helical" evidence="8">
    <location>
        <begin position="117"/>
        <end position="138"/>
    </location>
</feature>
<dbReference type="InterPro" id="IPR035906">
    <property type="entry name" value="MetI-like_sf"/>
</dbReference>
<feature type="transmembrane region" description="Helical" evidence="8">
    <location>
        <begin position="165"/>
        <end position="188"/>
    </location>
</feature>
<dbReference type="InterPro" id="IPR000515">
    <property type="entry name" value="MetI-like"/>
</dbReference>
<organism evidence="10 11">
    <name type="scientific">Actinomadura chibensis</name>
    <dbReference type="NCBI Taxonomy" id="392828"/>
    <lineage>
        <taxon>Bacteria</taxon>
        <taxon>Bacillati</taxon>
        <taxon>Actinomycetota</taxon>
        <taxon>Actinomycetes</taxon>
        <taxon>Streptosporangiales</taxon>
        <taxon>Thermomonosporaceae</taxon>
        <taxon>Actinomadura</taxon>
    </lineage>
</organism>
<dbReference type="EMBL" id="VSFG01000006">
    <property type="protein sequence ID" value="TYB43357.1"/>
    <property type="molecule type" value="Genomic_DNA"/>
</dbReference>
<evidence type="ECO:0000256" key="5">
    <source>
        <dbReference type="ARBA" id="ARBA00022692"/>
    </source>
</evidence>
<gene>
    <name evidence="10" type="ORF">FXF69_26385</name>
</gene>
<keyword evidence="6 8" id="KW-1133">Transmembrane helix</keyword>
<keyword evidence="5 8" id="KW-0812">Transmembrane</keyword>
<dbReference type="GO" id="GO:0005886">
    <property type="term" value="C:plasma membrane"/>
    <property type="evidence" value="ECO:0007669"/>
    <property type="project" value="UniProtKB-SubCell"/>
</dbReference>
<feature type="transmembrane region" description="Helical" evidence="8">
    <location>
        <begin position="209"/>
        <end position="231"/>
    </location>
</feature>
<keyword evidence="4" id="KW-1003">Cell membrane</keyword>
<dbReference type="AlphaFoldDB" id="A0A5D0NG37"/>
<evidence type="ECO:0000256" key="6">
    <source>
        <dbReference type="ARBA" id="ARBA00022989"/>
    </source>
</evidence>
<keyword evidence="3 8" id="KW-0813">Transport</keyword>
<evidence type="ECO:0000313" key="10">
    <source>
        <dbReference type="EMBL" id="TYB43357.1"/>
    </source>
</evidence>
<evidence type="ECO:0000259" key="9">
    <source>
        <dbReference type="PROSITE" id="PS50928"/>
    </source>
</evidence>
<evidence type="ECO:0000256" key="2">
    <source>
        <dbReference type="ARBA" id="ARBA00007069"/>
    </source>
</evidence>
<comment type="similarity">
    <text evidence="2">Belongs to the binding-protein-dependent transport system permease family. CysTW subfamily.</text>
</comment>
<evidence type="ECO:0000256" key="7">
    <source>
        <dbReference type="ARBA" id="ARBA00023136"/>
    </source>
</evidence>
<dbReference type="SUPFAM" id="SSF161098">
    <property type="entry name" value="MetI-like"/>
    <property type="match status" value="1"/>
</dbReference>
<dbReference type="GO" id="GO:0055085">
    <property type="term" value="P:transmembrane transport"/>
    <property type="evidence" value="ECO:0007669"/>
    <property type="project" value="InterPro"/>
</dbReference>
<evidence type="ECO:0000256" key="4">
    <source>
        <dbReference type="ARBA" id="ARBA00022475"/>
    </source>
</evidence>
<sequence length="301" mass="33322">MARARGRRASERSGGAAGRARLTPYLMVLPSGLWLAVFFLVPMLLMVSLSLQTGNLIDGFRQTLHWRNYTDGLDVYGDKFVRSLWYGLLATLACIVLSYPAAYWIAFRGGRHKPTYLFLLLLPYFVSFILRTVSWKLVLTDNGPILGPLRDHGVLPDGFHVLDTGVAVVSGLAYNFLPFMVLPIYVALERIDPRVVEAAYDLYASRVQVFRRVVLPLSLPGVFAGVIMTFVPVSADYVNAEVLGGPRNTMIGNVIQSEYFDNSAYPTASALSFTLMAILLVGIFAYARTLGTQDVLEAARR</sequence>
<evidence type="ECO:0000256" key="1">
    <source>
        <dbReference type="ARBA" id="ARBA00004651"/>
    </source>
</evidence>
<evidence type="ECO:0000256" key="8">
    <source>
        <dbReference type="RuleBase" id="RU363032"/>
    </source>
</evidence>
<feature type="transmembrane region" description="Helical" evidence="8">
    <location>
        <begin position="268"/>
        <end position="287"/>
    </location>
</feature>
<accession>A0A5D0NG37</accession>
<evidence type="ECO:0000313" key="11">
    <source>
        <dbReference type="Proteomes" id="UP000323380"/>
    </source>
</evidence>
<reference evidence="10 11" key="1">
    <citation type="submission" date="2019-08" db="EMBL/GenBank/DDBJ databases">
        <title>Actinomadura sp. nov. CYP1-5 isolated from mountain soil.</title>
        <authorList>
            <person name="Songsumanus A."/>
            <person name="Kuncharoen N."/>
            <person name="Kudo T."/>
            <person name="Yuki M."/>
            <person name="Igarashi Y."/>
            <person name="Tanasupawat S."/>
        </authorList>
    </citation>
    <scope>NUCLEOTIDE SEQUENCE [LARGE SCALE GENOMIC DNA]</scope>
    <source>
        <strain evidence="10 11">JCM 14158</strain>
    </source>
</reference>
<feature type="transmembrane region" description="Helical" evidence="8">
    <location>
        <begin position="22"/>
        <end position="45"/>
    </location>
</feature>
<name>A0A5D0NG37_9ACTN</name>
<protein>
    <submittedName>
        <fullName evidence="10">ABC transporter permease</fullName>
    </submittedName>
</protein>
<dbReference type="STRING" id="1220554.GCA_001552135_00159"/>
<dbReference type="RefSeq" id="WP_083980096.1">
    <property type="nucleotide sequence ID" value="NZ_VSFG01000006.1"/>
</dbReference>
<dbReference type="Proteomes" id="UP000323380">
    <property type="component" value="Unassembled WGS sequence"/>
</dbReference>
<dbReference type="Pfam" id="PF00528">
    <property type="entry name" value="BPD_transp_1"/>
    <property type="match status" value="1"/>
</dbReference>
<feature type="transmembrane region" description="Helical" evidence="8">
    <location>
        <begin position="84"/>
        <end position="105"/>
    </location>
</feature>
<comment type="caution">
    <text evidence="10">The sequence shown here is derived from an EMBL/GenBank/DDBJ whole genome shotgun (WGS) entry which is preliminary data.</text>
</comment>
<proteinExistence type="inferred from homology"/>
<dbReference type="PROSITE" id="PS50928">
    <property type="entry name" value="ABC_TM1"/>
    <property type="match status" value="1"/>
</dbReference>